<dbReference type="Pfam" id="PF03995">
    <property type="entry name" value="Inhibitor_I36"/>
    <property type="match status" value="1"/>
</dbReference>
<feature type="chain" id="PRO_5046063252" description="Peptidase inhibitor family I36" evidence="1">
    <location>
        <begin position="20"/>
        <end position="117"/>
    </location>
</feature>
<sequence length="117" mass="12420">MVLTVAAASVVPMTGPASAATQAWSDCRSGYACFFQYSNGGGWLYERWGGGDGWCGSWDFPSEYRNNTTSVYNRGRGTVYLYSETGMGGDNIGVVYPGQQLNMGGDANNNAASVLVC</sequence>
<protein>
    <recommendedName>
        <fullName evidence="4">Peptidase inhibitor family I36</fullName>
    </recommendedName>
</protein>
<evidence type="ECO:0000313" key="2">
    <source>
        <dbReference type="EMBL" id="GGY02649.1"/>
    </source>
</evidence>
<name>A0ABQ2Z3V9_9ACTN</name>
<gene>
    <name evidence="2" type="ORF">GCM10010384_03220</name>
</gene>
<dbReference type="EMBL" id="BMWE01000001">
    <property type="protein sequence ID" value="GGY02649.1"/>
    <property type="molecule type" value="Genomic_DNA"/>
</dbReference>
<organism evidence="2 3">
    <name type="scientific">Streptomyces djakartensis</name>
    <dbReference type="NCBI Taxonomy" id="68193"/>
    <lineage>
        <taxon>Bacteria</taxon>
        <taxon>Bacillati</taxon>
        <taxon>Actinomycetota</taxon>
        <taxon>Actinomycetes</taxon>
        <taxon>Kitasatosporales</taxon>
        <taxon>Streptomycetaceae</taxon>
        <taxon>Streptomyces</taxon>
    </lineage>
</organism>
<evidence type="ECO:0008006" key="4">
    <source>
        <dbReference type="Google" id="ProtNLM"/>
    </source>
</evidence>
<accession>A0ABQ2Z3V9</accession>
<keyword evidence="3" id="KW-1185">Reference proteome</keyword>
<proteinExistence type="predicted"/>
<reference evidence="3" key="1">
    <citation type="journal article" date="2019" name="Int. J. Syst. Evol. Microbiol.">
        <title>The Global Catalogue of Microorganisms (GCM) 10K type strain sequencing project: providing services to taxonomists for standard genome sequencing and annotation.</title>
        <authorList>
            <consortium name="The Broad Institute Genomics Platform"/>
            <consortium name="The Broad Institute Genome Sequencing Center for Infectious Disease"/>
            <person name="Wu L."/>
            <person name="Ma J."/>
        </authorList>
    </citation>
    <scope>NUCLEOTIDE SEQUENCE [LARGE SCALE GENOMIC DNA]</scope>
    <source>
        <strain evidence="3">JCM 4957</strain>
    </source>
</reference>
<comment type="caution">
    <text evidence="2">The sequence shown here is derived from an EMBL/GenBank/DDBJ whole genome shotgun (WGS) entry which is preliminary data.</text>
</comment>
<evidence type="ECO:0000313" key="3">
    <source>
        <dbReference type="Proteomes" id="UP000653308"/>
    </source>
</evidence>
<dbReference type="Proteomes" id="UP000653308">
    <property type="component" value="Unassembled WGS sequence"/>
</dbReference>
<keyword evidence="1" id="KW-0732">Signal</keyword>
<evidence type="ECO:0000256" key="1">
    <source>
        <dbReference type="SAM" id="SignalP"/>
    </source>
</evidence>
<feature type="signal peptide" evidence="1">
    <location>
        <begin position="1"/>
        <end position="19"/>
    </location>
</feature>